<dbReference type="InterPro" id="IPR003033">
    <property type="entry name" value="SCP2_sterol-bd_dom"/>
</dbReference>
<dbReference type="GO" id="GO:0005739">
    <property type="term" value="C:mitochondrion"/>
    <property type="evidence" value="ECO:0007669"/>
    <property type="project" value="UniProtKB-SubCell"/>
</dbReference>
<dbReference type="SUPFAM" id="SSF51735">
    <property type="entry name" value="NAD(P)-binding Rossmann-fold domains"/>
    <property type="match status" value="1"/>
</dbReference>
<evidence type="ECO:0000313" key="11">
    <source>
        <dbReference type="Proteomes" id="UP001153737"/>
    </source>
</evidence>
<evidence type="ECO:0000313" key="10">
    <source>
        <dbReference type="EMBL" id="CAH1174082.1"/>
    </source>
</evidence>
<dbReference type="InterPro" id="IPR036527">
    <property type="entry name" value="SCP2_sterol-bd_dom_sf"/>
</dbReference>
<keyword evidence="4" id="KW-0521">NADP</keyword>
<dbReference type="CDD" id="cd09762">
    <property type="entry name" value="HSDL2_SDR_c"/>
    <property type="match status" value="1"/>
</dbReference>
<dbReference type="FunFam" id="3.40.50.720:FF:000301">
    <property type="entry name" value="Hydroxysteroid dehydrogenase like 2"/>
    <property type="match status" value="1"/>
</dbReference>
<dbReference type="NCBIfam" id="NF006133">
    <property type="entry name" value="PRK08278.1"/>
    <property type="match status" value="1"/>
</dbReference>
<dbReference type="Pfam" id="PF02036">
    <property type="entry name" value="SCP2"/>
    <property type="match status" value="1"/>
</dbReference>
<dbReference type="PANTHER" id="PTHR42808">
    <property type="entry name" value="HYDROXYSTEROID DEHYDROGENASE-LIKE PROTEIN 2"/>
    <property type="match status" value="1"/>
</dbReference>
<keyword evidence="7" id="KW-0576">Peroxisome</keyword>
<proteinExistence type="inferred from homology"/>
<evidence type="ECO:0000256" key="2">
    <source>
        <dbReference type="ARBA" id="ARBA00004275"/>
    </source>
</evidence>
<dbReference type="PRINTS" id="PR00081">
    <property type="entry name" value="GDHRDH"/>
</dbReference>
<evidence type="ECO:0000256" key="3">
    <source>
        <dbReference type="ARBA" id="ARBA00006484"/>
    </source>
</evidence>
<dbReference type="PANTHER" id="PTHR42808:SF3">
    <property type="entry name" value="HYDROXYSTEROID DEHYDROGENASE-LIKE PROTEIN 2"/>
    <property type="match status" value="1"/>
</dbReference>
<dbReference type="InterPro" id="IPR002347">
    <property type="entry name" value="SDR_fam"/>
</dbReference>
<name>A0A9P0DND0_PHACE</name>
<dbReference type="Gene3D" id="3.40.50.720">
    <property type="entry name" value="NAD(P)-binding Rossmann-like Domain"/>
    <property type="match status" value="1"/>
</dbReference>
<dbReference type="OrthoDB" id="5327538at2759"/>
<evidence type="ECO:0000256" key="5">
    <source>
        <dbReference type="ARBA" id="ARBA00023002"/>
    </source>
</evidence>
<dbReference type="AlphaFoldDB" id="A0A9P0DND0"/>
<feature type="domain" description="SCP2" evidence="9">
    <location>
        <begin position="326"/>
        <end position="414"/>
    </location>
</feature>
<keyword evidence="11" id="KW-1185">Reference proteome</keyword>
<protein>
    <recommendedName>
        <fullName evidence="8">Hydroxysteroid dehydrogenase-like protein 2</fullName>
    </recommendedName>
</protein>
<dbReference type="EMBL" id="OU896712">
    <property type="protein sequence ID" value="CAH1174082.1"/>
    <property type="molecule type" value="Genomic_DNA"/>
</dbReference>
<evidence type="ECO:0000256" key="4">
    <source>
        <dbReference type="ARBA" id="ARBA00022857"/>
    </source>
</evidence>
<reference evidence="10" key="2">
    <citation type="submission" date="2022-10" db="EMBL/GenBank/DDBJ databases">
        <authorList>
            <consortium name="ENA_rothamsted_submissions"/>
            <consortium name="culmorum"/>
            <person name="King R."/>
        </authorList>
    </citation>
    <scope>NUCLEOTIDE SEQUENCE</scope>
</reference>
<gene>
    <name evidence="10" type="ORF">PHAECO_LOCUS9917</name>
</gene>
<dbReference type="GO" id="GO:0016491">
    <property type="term" value="F:oxidoreductase activity"/>
    <property type="evidence" value="ECO:0007669"/>
    <property type="project" value="UniProtKB-KW"/>
</dbReference>
<dbReference type="GO" id="GO:0005777">
    <property type="term" value="C:peroxisome"/>
    <property type="evidence" value="ECO:0007669"/>
    <property type="project" value="UniProtKB-SubCell"/>
</dbReference>
<comment type="similarity">
    <text evidence="3">Belongs to the short-chain dehydrogenases/reductases (SDR) family.</text>
</comment>
<dbReference type="InterPro" id="IPR036291">
    <property type="entry name" value="NAD(P)-bd_dom_sf"/>
</dbReference>
<dbReference type="InterPro" id="IPR051935">
    <property type="entry name" value="HSDL2"/>
</dbReference>
<organism evidence="10 11">
    <name type="scientific">Phaedon cochleariae</name>
    <name type="common">Mustard beetle</name>
    <dbReference type="NCBI Taxonomy" id="80249"/>
    <lineage>
        <taxon>Eukaryota</taxon>
        <taxon>Metazoa</taxon>
        <taxon>Ecdysozoa</taxon>
        <taxon>Arthropoda</taxon>
        <taxon>Hexapoda</taxon>
        <taxon>Insecta</taxon>
        <taxon>Pterygota</taxon>
        <taxon>Neoptera</taxon>
        <taxon>Endopterygota</taxon>
        <taxon>Coleoptera</taxon>
        <taxon>Polyphaga</taxon>
        <taxon>Cucujiformia</taxon>
        <taxon>Chrysomeloidea</taxon>
        <taxon>Chrysomelidae</taxon>
        <taxon>Chrysomelinae</taxon>
        <taxon>Chrysomelini</taxon>
        <taxon>Phaedon</taxon>
    </lineage>
</organism>
<evidence type="ECO:0000256" key="7">
    <source>
        <dbReference type="ARBA" id="ARBA00023140"/>
    </source>
</evidence>
<evidence type="ECO:0000259" key="9">
    <source>
        <dbReference type="Pfam" id="PF02036"/>
    </source>
</evidence>
<dbReference type="SUPFAM" id="SSF55718">
    <property type="entry name" value="SCP-like"/>
    <property type="match status" value="1"/>
</dbReference>
<dbReference type="Pfam" id="PF00106">
    <property type="entry name" value="adh_short"/>
    <property type="match status" value="1"/>
</dbReference>
<keyword evidence="5" id="KW-0560">Oxidoreductase</keyword>
<comment type="subcellular location">
    <subcellularLocation>
        <location evidence="1">Mitochondrion</location>
    </subcellularLocation>
    <subcellularLocation>
        <location evidence="2">Peroxisome</location>
    </subcellularLocation>
</comment>
<dbReference type="Proteomes" id="UP001153737">
    <property type="component" value="Chromosome 6"/>
</dbReference>
<sequence>MINTGALAGKTVFITGASRGIGKAIALKVARDGANVVVAAKTAEPHPKLPGTIYTACEEIEKAGGRGLPCLVDVRDEKAVQNAVEEAVMKFGGIDIVVNNASAISLTGTAETEMKRYDLMHGVNTRGTFLVSKTCLPYLKKSSHAHILNLSPPLSMNPLWFQNHVAYTMAKYGMSMCVLGMHEEFRPFNIAVNALWPKTVISTAAIVMLKGNGSHDVSRSTDIMGDSAYAILTQDPKSCTGNFFVDEDVLRKAGITDFKQYACNPENNDRLAPDYFLDENIPQIFPNKTATAQDSGAAGPSAGSAAKEFPGEVGKIFTKIHTILSPDSVKKTQAVFVFKITGDEEGQWFLDLKNGSGSCGQGESPVSPDATLTLSSDNFKKMFAGKLKPALAYMTGKLKVAGSTQQTLKLEKIMNQLQKS</sequence>
<keyword evidence="6" id="KW-0496">Mitochondrion</keyword>
<evidence type="ECO:0000256" key="1">
    <source>
        <dbReference type="ARBA" id="ARBA00004173"/>
    </source>
</evidence>
<accession>A0A9P0DND0</accession>
<reference evidence="10" key="1">
    <citation type="submission" date="2022-01" db="EMBL/GenBank/DDBJ databases">
        <authorList>
            <person name="King R."/>
        </authorList>
    </citation>
    <scope>NUCLEOTIDE SEQUENCE</scope>
</reference>
<evidence type="ECO:0000256" key="8">
    <source>
        <dbReference type="ARBA" id="ARBA00040243"/>
    </source>
</evidence>
<evidence type="ECO:0000256" key="6">
    <source>
        <dbReference type="ARBA" id="ARBA00023128"/>
    </source>
</evidence>
<dbReference type="Gene3D" id="3.30.1050.10">
    <property type="entry name" value="SCP2 sterol-binding domain"/>
    <property type="match status" value="1"/>
</dbReference>